<keyword evidence="9" id="KW-0551">Lipid droplet</keyword>
<evidence type="ECO:0000256" key="15">
    <source>
        <dbReference type="ARBA" id="ARBA00022801"/>
    </source>
</evidence>
<dbReference type="PROSITE" id="PS50089">
    <property type="entry name" value="ZF_RING_2"/>
    <property type="match status" value="1"/>
</dbReference>
<keyword evidence="30" id="KW-1185">Reference proteome</keyword>
<dbReference type="GO" id="GO:0005829">
    <property type="term" value="C:cytosol"/>
    <property type="evidence" value="ECO:0007669"/>
    <property type="project" value="UniProtKB-SubCell"/>
</dbReference>
<dbReference type="GO" id="GO:0005811">
    <property type="term" value="C:lipid droplet"/>
    <property type="evidence" value="ECO:0007669"/>
    <property type="project" value="UniProtKB-SubCell"/>
</dbReference>
<dbReference type="Gene3D" id="3.30.40.10">
    <property type="entry name" value="Zinc/RING finger domain, C3HC4 (zinc finger)"/>
    <property type="match status" value="1"/>
</dbReference>
<sequence length="4944" mass="558821">MAESGSPAEHTPTGAARLSQQLGALETQDRTVEGSTTCATDVSHACRFNTASGPDERAKGTSDALGSTLRAPHAKREAGGGTVGFRGDPESRKGVASEVCVDAAGSTSDEWEAVNHPPSKRRKEDATLRGVADTFSADPEQRKRKKRSKRKRQKGSASMELDSLAEDSSCPCSVSSPANPGFQDTAPPQSQDLQGGATSQPRQPPGADPTPLEGGGHQAPVGHAEAGGSPLHDQTPGGAVPNGKEHDTPKPSKASGLPQEGAGPTASASKDHPGKDGAAWEHPMPDSEPGSEPPHTMRSCETGHRAAEKEKFPSTTIGRERSVTLIKPVLPNSGFFDVEQGPGEQRPYPCARPGLTSRAQEFRPHVQTAVDELALLLLTFVDELVLHLALASHDDVLQPDSAEGPGKETGKKNSVKTVFQGTVAKTRAWLQSIFQESMFFSYWSQVTFRYREEIKVWRRLVEINFPVEYGWEESLMGDLEGRIKQELASPWVAGATSVPSITERSCKVFSTALRMELAGNGRGHQTPQGKPLAILRSLWALCSLPRWRVFLVNLCRQCIEKAVDLWVLTLPVLHHCVAPTPQGKDSRIQPEDTWAALEGIPFSEFREKKADRSHLVQLMGKERHLLNVDEFLFRSWFSLLPLRNLVHYMENFMDHLSVFPTCVLDCLLGTWYRLQRLTKLSFSDFENTENTFQMLLHLLDIYQDRILEEPLVQSYLTVCLKLHETICRITKDPKFYELPALSAEIVRRIIILKSLVERPLVQISAFCSTHWDAMGLEDSVSRCFEKCVIEAVSLACQSQTSILERISHHDLQKFGSLVSAVITKSWPRSNGQAVDDMDGVLTHLLTWPDIKHLFKLYETDEQVLANMTEDGKKLLATADSVFTKVTEDLLDGTVLVGHLELIMKHTNQFLDICQLKRKCLSPQEKKQSVQEVLAWRKEELKFLKQEKKCVHSLLKLCGEVKHLVKVDLEEVIRKHAEDLNGKRLSDAVTVRLSPASPDVKRTTHYSLSPQVQEMARKMDWLKDSHLFQVFWAEAARALSEPGEELEGQILQPEEAYKYLYCPCFEKYQDLYEDLKSGEITFQEVNVMFNDFVNKYNNLTFELQLMCALDSSDQRDWIGDRVGQIREYHHLHQAVSSAKVILKVKDSLGLTGDFRVLHTLLNFTDNFSQFRHEKLDRISKQLIQAKKLLQDITEPRCQCLNELSLRKEFISWVREALGGVHELKVFVDLASISAGENDIDVDRVACFHDAVQGYSPLLYKLDTSAGFDEFMTHLGELWRALNNDAYLPHKLCDSARNLEWLKTVKESHGSVELTSLSLATAINDKGCYIIRAPADGQKISPDTVLQLSLPESHGGREETRDFSLEELKELLNKLMLMSGKKDHSNVQVEIFSKVFCNVQRLVESFINLYTAGNMLFRNWTAQVHCSPRHGVSIQMDFRLEPVVQLKGSGSVAELLEAVSRQLEQFLDRWEAFVAEKRAKHFYLNYYTAEQLVYLSTELKKATPSDAALTMLSFIKGNCTPKDVAKALREPRGEAARHEEKTVIQGLQVMLLRELSLAGKLRAVLEQSLACMSAFLPHCLDLEALGRCLALLGWMRGCPVERQLPKGLHVGRPNLIVCGHSEVLLAALAIYMHTPQQPLPTFDEVLLCTPATTLEEVALLLRRCLTPGSRGQGVYSLLYADLLSYEVASQAEALFLSLCSQPHHEDFQLVMVCDSEREHCHLPSAFSQHKVLVTPQAPLQDIQAYLAQHFQVPAHTPSAADVFRDRTCVGIVASKRAGVGKSLYVERLHSKLKMKLRGENVPLKVIRLIDPQVDENQVLSSLLPFLKARYQTRPMIFHFDVTSSVQTGLWVFIFRLLILQYLMDINGKMWLRNPCHLYIIEILERTPAMLKTPSKRSTHGPQFSFLDIFPRVTCRPPKEVIDMELNPEENSRDPGMDQGVFQSETFQRPYQYLRRFHQKENLDSFLYQEGCVEGTPTECLQYFLIYCGVIDPSWSELRNFAGFLNYQLRDCEGSLFCNPDVTGDTLGGFKNFVVTFMIFMARDFATPTLHTSDQSPGRYAVPMDGVREEDLAPFTLRRRWESEPHPYVFFNGDHTSMTFIGFHIQPNQNGSLDAVDLSSRTVIKKDVMAMELYRGLSLQRVPFNVDFDQLPRHEKLERLCLALGIQWPTDPDETYELTMDNMLKILAIEMRFRCGIPVIIMGETGCGKTRLIKFLSDLRRGSTQAETMKLVKVHGGTTAEMIYSKVREAEELAVFNKEQHQLGTILFFDEANTTEAISCIKEVLCDRTVNGQPLAKDSGLHIIAACNPYRKHSQEMISRLEAAGLGYRVRSEDTAEKLGSTPLRQLVYRVHALPPSLIPLVWDFGQLNNTAEKLYIQQIVQRTVDSVGVDEAQIRAITEVLSASQSFMRKRGNECGFVSLRDVERCVRVFMWFCEHRVMLLSQLHAFLCRANVDQSGFERDPVLWSLVLALGVCYHASLEQKESYWKTICRLFPEPYSDSKVVLEEITRTQDLFLDGVSLRKTIARNSALKENVFMMVICIELKIPLFLVGKPGSSKSLAKTIVADAMQGPAAHSDLFRNLKQVHLVSFQCSPHSTPQGIISTFKQCARFQQGKDLQEYVSVVVLDEVGLAEDSPKMPLKALHPLLEYGCIEDHPAPHQKVGFVGISNWALDPAKMNRGIFVSRGSPSKKELMESAKGICSSEPLVQQRVQGFFAPFARAYETVCRKQDKEFFGLRDYYSLIKMVFARAKASDKEPSPQDIAQAVLRNFSGKDDIHALDIFMAALPEAKCSEAVSTIQLIEQNMCGRLQKAAGGEPDEAESRYLLVLTRNYAALQVLQQMFFRDDQQPEIIFGSSFPRDQEYTQICRNINRVKICMETGKTVVLLNLQSLYESLYDALNQYYVYLGGQKYVDLGLGTHRVKCRVHPDFRLIVIEEKDVVYKQFPIPLINRLEKHYLDINTVLEKWQRRVVEELKAWVERFVDVKAPHFAGGHRYSPSEVFVGYHSDACASVVLQVTERLGRGALTDELYQRVCEEAKSILLGCATPDAVVRLGASSLGLFTAQALSREYYHTQQHSSFADFLRAQLRTADPEHHLERRIVFTEITTFSRLLTNRDCEVLQSEGGDGALKPMILSLQQFDTEGSFLREVQNCLTDAARCKILIIQTSFEDGVHSAQLIASAKYSAINEINKIQGNQGCILVYFITKLSRIESGASYVGFHGVETGHGAGDSLEEPMETEAVGSEEAPGVDLGTEGSTATGNAEQGGSHIMDTTSLLRSCIQSAVGTLRDQDGRQRSMRRVEILLGLLDEDDDDEVKAAFLRASKARLYMLLKQQEDQSLFNMKEWVTREASNQDALQEAGTFSFLFGYQGLRFWSVGEQRIFEYVGSWISSGNTYLDDRALSTLRERVASDTPGSVSKVDGEERAKSEVPYIMVQNYMTLPEDISNDVPFGWRIKGYLEELWVQAQYITGAEGLLKKLVEIFQQTSLGRFLAQLSAEQQEELFVCYIKDFLLLTMRVSTWEELRILQVALWSCICQLQAQRPQERFSLPWVHVAYQHFRSRLQNFSRIVTTYPQVLQMLLYNVVGTVRNDRLDGPELTLDAFAAMACTEMLTRDILKPSPQAWLQMVKNLSMPLELLCSDGYLQTCGEMARDVIREVRTQWNRIFPVALFVEHVLLGIESQIPELCELVTEYVFLLNKCLQENSDIKTYRPFVAVMVTLRKCKDQVCKTLARVEIQPCPVCLGDPQDPVCLPCDHVFCLACVKVWVIIGQMRCPLCLTDLPESFSPAVSQEHRNAIRKHACIRQMCNSFFIDLVSTICFKDNSPPEKEVIDVLLNLLFAQKELLRGTFQRHREHTKSLSPFDDVVDKTPVIRSVVLKLLLKYSFQEVKDYIQAYLSLLEKKAFLTEDKTELYILFSTCLEDSMYEKVSALSTSESQKCLREDGVFLETYSARRGPEPASEASVDHLQEMARIRLCLNRASDFLSGLREGSEAAEDKQRYLQQVERFCRQVTNDWYRVYLVRKLASERGIEFVQRLSRPGHPARWVFPQAVLEQQEDHSSQMDRYLVHGDKYKSLRDAVGKAVLECKPLAIVAAVKVSRNPGPQQAAHLLLALFREVATLYRLPDANLHPKPEQREALNSFIEESEVLSHRDVKLFATSLVADTLPLLSTGVRDSSLEGTVAELAVHVAILLLCGHSEVLEPLRNLAFSPATMASAFLPTMPEDLLAQAQNWKGLEGLHWYTYLPPLQRKEQVQTPVWTRGSGAAQVAARVSRLTLRMPRAAGQTGRNHTDRTQTGHVLGVALGRRETVVSDRQLAPAVFLLLRLLTHLAMLLGAAQSPEAVINIIKPPVRDPRGFLQQHIQQDLEQLTRTLGRSADEAINAVHLVLRSLLGRQRHPSGQRMFNFDERLSSREFRNSWEKAMQTLILPELEHQHLEKALLTVTTQISQDERISSNPVARIVYGDPGAFLPHLPQKSVVHCSKMWACRRRVTVEYLQHVVEQNSSKDTVPILRKFLQKEAELRLVKSLPEILALQRDLVKQFQNVSEADYQSIRAFISSHHEDGLKQLLRKRIRIFLSTWNKLRVSLETSGEIKLPKEYCDADLDEDTDFEVILPRRRGRGLCSTALVSYLIRLHNEMVHAVGEFSGENNGYTVDASEVTDLHVISYEVERDLVPLILSNCQYRVEQGQETLQEFDLEKIQRQVTGRFLQGKPRLTLKGIPTLVHRRDWNYEHLFADIKSKMPQKPLHNAAISAICGQLQSYSDACEALSLIEVTLGFLSTAGGNPNMPLNVYVQDVLRMGEQTALVLKALHRCQLKHTIALWQLLSAHRSEQLLRLHKEPFREISARYKVGLSPDNAKCLRTFLNQTDLDSFLLELHEMMILKLKSLQAEGNFNPEWSLRDTLVSYMETKEGEIPPELEFQFPEEILLCSCVPVWRMAAELKRGRQVR</sequence>
<keyword evidence="10" id="KW-0808">Transferase</keyword>
<evidence type="ECO:0000256" key="3">
    <source>
        <dbReference type="ARBA" id="ARBA00004514"/>
    </source>
</evidence>
<comment type="subunit">
    <text evidence="22">Monomer. Interacts with UBE2L3/UBCH7; UBE2L3/UBCH7 is the most efficient ubiquitin-conjugating enzyme E2 for the ubiquitin ligase activity. Interacts with UBE2N/UBC13; promoting 'Lys-63'-linked ubiquitination of target proteins.</text>
</comment>
<dbReference type="InterPro" id="IPR018957">
    <property type="entry name" value="Znf_C3HC4_RING-type"/>
</dbReference>
<dbReference type="GO" id="GO:0016020">
    <property type="term" value="C:membrane"/>
    <property type="evidence" value="ECO:0007669"/>
    <property type="project" value="TreeGrafter"/>
</dbReference>
<dbReference type="InterPro" id="IPR013083">
    <property type="entry name" value="Znf_RING/FYVE/PHD"/>
</dbReference>
<dbReference type="GeneID" id="112864614"/>
<dbReference type="GO" id="GO:0061630">
    <property type="term" value="F:ubiquitin protein ligase activity"/>
    <property type="evidence" value="ECO:0007669"/>
    <property type="project" value="UniProtKB-EC"/>
</dbReference>
<feature type="compositionally biased region" description="Basic and acidic residues" evidence="28">
    <location>
        <begin position="269"/>
        <end position="285"/>
    </location>
</feature>
<keyword evidence="11" id="KW-0479">Metal-binding</keyword>
<dbReference type="FunFam" id="3.40.50.300:FF:000491">
    <property type="entry name" value="E3 ubiquitin-protein ligase RNF213"/>
    <property type="match status" value="1"/>
</dbReference>
<keyword evidence="7" id="KW-0963">Cytoplasm</keyword>
<accession>A0A6P6I5M2</accession>
<dbReference type="FunFam" id="3.30.40.10:FF:000488">
    <property type="entry name" value="E3 ubiquitin-protein ligase RNF213"/>
    <property type="match status" value="1"/>
</dbReference>
<dbReference type="InterPro" id="IPR003593">
    <property type="entry name" value="AAA+_ATPase"/>
</dbReference>
<evidence type="ECO:0000256" key="21">
    <source>
        <dbReference type="ARBA" id="ARBA00048778"/>
    </source>
</evidence>
<feature type="compositionally biased region" description="Basic and acidic residues" evidence="28">
    <location>
        <begin position="301"/>
        <end position="320"/>
    </location>
</feature>
<evidence type="ECO:0000256" key="28">
    <source>
        <dbReference type="SAM" id="MobiDB-lite"/>
    </source>
</evidence>
<evidence type="ECO:0000256" key="2">
    <source>
        <dbReference type="ARBA" id="ARBA00004502"/>
    </source>
</evidence>
<dbReference type="GO" id="GO:2000051">
    <property type="term" value="P:negative regulation of non-canonical Wnt signaling pathway"/>
    <property type="evidence" value="ECO:0007669"/>
    <property type="project" value="TreeGrafter"/>
</dbReference>
<keyword evidence="20" id="KW-0511">Multifunctional enzyme</keyword>
<dbReference type="InterPro" id="IPR027417">
    <property type="entry name" value="P-loop_NTPase"/>
</dbReference>
<comment type="pathway">
    <text evidence="4">Protein modification; protein ubiquitination.</text>
</comment>
<evidence type="ECO:0000256" key="14">
    <source>
        <dbReference type="ARBA" id="ARBA00022786"/>
    </source>
</evidence>
<dbReference type="InterPro" id="IPR001841">
    <property type="entry name" value="Znf_RING"/>
</dbReference>
<feature type="region of interest" description="Disordered" evidence="28">
    <location>
        <begin position="3224"/>
        <end position="3264"/>
    </location>
</feature>
<dbReference type="CDD" id="cd16561">
    <property type="entry name" value="RING-HC_RNF213"/>
    <property type="match status" value="1"/>
</dbReference>
<evidence type="ECO:0000256" key="18">
    <source>
        <dbReference type="ARBA" id="ARBA00022859"/>
    </source>
</evidence>
<proteinExistence type="inferred from homology"/>
<evidence type="ECO:0000256" key="12">
    <source>
        <dbReference type="ARBA" id="ARBA00022741"/>
    </source>
</evidence>
<keyword evidence="15" id="KW-0378">Hydrolase</keyword>
<dbReference type="FunFam" id="3.40.50.300:FF:000804">
    <property type="entry name" value="E3 ubiquitin-protein ligase RNF213"/>
    <property type="match status" value="1"/>
</dbReference>
<keyword evidence="17" id="KW-0067">ATP-binding</keyword>
<evidence type="ECO:0000256" key="5">
    <source>
        <dbReference type="ARBA" id="ARBA00006914"/>
    </source>
</evidence>
<evidence type="ECO:0000256" key="1">
    <source>
        <dbReference type="ARBA" id="ARBA00000900"/>
    </source>
</evidence>
<evidence type="ECO:0000256" key="16">
    <source>
        <dbReference type="ARBA" id="ARBA00022833"/>
    </source>
</evidence>
<keyword evidence="8" id="KW-0037">Angiogenesis</keyword>
<dbReference type="GO" id="GO:0016887">
    <property type="term" value="F:ATP hydrolysis activity"/>
    <property type="evidence" value="ECO:0007669"/>
    <property type="project" value="InterPro"/>
</dbReference>
<dbReference type="PANTHER" id="PTHR22605">
    <property type="entry name" value="RZ-TYPE DOMAIN-CONTAINING PROTEIN"/>
    <property type="match status" value="1"/>
</dbReference>
<dbReference type="GO" id="GO:0005524">
    <property type="term" value="F:ATP binding"/>
    <property type="evidence" value="ECO:0007669"/>
    <property type="project" value="UniProtKB-KW"/>
</dbReference>
<comment type="catalytic activity">
    <reaction evidence="21">
        <text>ATP + H2O = ADP + phosphate + H(+)</text>
        <dbReference type="Rhea" id="RHEA:13065"/>
        <dbReference type="ChEBI" id="CHEBI:15377"/>
        <dbReference type="ChEBI" id="CHEBI:15378"/>
        <dbReference type="ChEBI" id="CHEBI:30616"/>
        <dbReference type="ChEBI" id="CHEBI:43474"/>
        <dbReference type="ChEBI" id="CHEBI:456216"/>
    </reaction>
    <physiologicalReaction direction="left-to-right" evidence="21">
        <dbReference type="Rhea" id="RHEA:13066"/>
    </physiologicalReaction>
</comment>
<evidence type="ECO:0000256" key="9">
    <source>
        <dbReference type="ARBA" id="ARBA00022677"/>
    </source>
</evidence>
<dbReference type="SMART" id="SM00184">
    <property type="entry name" value="RING"/>
    <property type="match status" value="1"/>
</dbReference>
<dbReference type="InterPro" id="IPR031248">
    <property type="entry name" value="RNF213"/>
</dbReference>
<dbReference type="Gene3D" id="3.40.50.300">
    <property type="entry name" value="P-loop containing nucleotide triphosphate hydrolases"/>
    <property type="match status" value="2"/>
</dbReference>
<evidence type="ECO:0000256" key="25">
    <source>
        <dbReference type="ARBA" id="ARBA00079490"/>
    </source>
</evidence>
<protein>
    <recommendedName>
        <fullName evidence="23">E3 ubiquitin-protein ligase RNF213</fullName>
        <ecNumber evidence="6">2.3.2.27</ecNumber>
    </recommendedName>
    <alternativeName>
        <fullName evidence="25">E3 ubiquitin-lipopolysaccharide ligase RNF213</fullName>
    </alternativeName>
    <alternativeName>
        <fullName evidence="24">Mysterin</fullName>
    </alternativeName>
    <alternativeName>
        <fullName evidence="26">RING finger protein 213</fullName>
    </alternativeName>
</protein>
<keyword evidence="14" id="KW-0833">Ubl conjugation pathway</keyword>
<dbReference type="GO" id="GO:0042742">
    <property type="term" value="P:defense response to bacterium"/>
    <property type="evidence" value="ECO:0007669"/>
    <property type="project" value="UniProtKB-ARBA"/>
</dbReference>
<dbReference type="PANTHER" id="PTHR22605:SF16">
    <property type="entry name" value="E3 UBIQUITIN-PROTEIN LIGASE RNF213"/>
    <property type="match status" value="1"/>
</dbReference>
<evidence type="ECO:0000256" key="10">
    <source>
        <dbReference type="ARBA" id="ARBA00022679"/>
    </source>
</evidence>
<evidence type="ECO:0000256" key="23">
    <source>
        <dbReference type="ARBA" id="ARBA00067765"/>
    </source>
</evidence>
<feature type="region of interest" description="Disordered" evidence="28">
    <location>
        <begin position="1"/>
        <end position="320"/>
    </location>
</feature>
<dbReference type="Pfam" id="PF00097">
    <property type="entry name" value="zf-C3HC4"/>
    <property type="match status" value="1"/>
</dbReference>
<evidence type="ECO:0000256" key="20">
    <source>
        <dbReference type="ARBA" id="ARBA00023268"/>
    </source>
</evidence>
<feature type="compositionally biased region" description="Basic residues" evidence="28">
    <location>
        <begin position="142"/>
        <end position="154"/>
    </location>
</feature>
<dbReference type="EC" id="2.3.2.27" evidence="6"/>
<dbReference type="PROSITE" id="PS00518">
    <property type="entry name" value="ZF_RING_1"/>
    <property type="match status" value="1"/>
</dbReference>
<evidence type="ECO:0000256" key="6">
    <source>
        <dbReference type="ARBA" id="ARBA00012483"/>
    </source>
</evidence>
<dbReference type="CTD" id="57674"/>
<dbReference type="GO" id="GO:0002040">
    <property type="term" value="P:sprouting angiogenesis"/>
    <property type="evidence" value="ECO:0007669"/>
    <property type="project" value="TreeGrafter"/>
</dbReference>
<evidence type="ECO:0000256" key="8">
    <source>
        <dbReference type="ARBA" id="ARBA00022657"/>
    </source>
</evidence>
<evidence type="ECO:0000313" key="31">
    <source>
        <dbReference type="RefSeq" id="XP_025783437.1"/>
    </source>
</evidence>
<keyword evidence="18" id="KW-0391">Immunity</keyword>
<name>A0A6P6I5M2_PUMCO</name>
<keyword evidence="13 27" id="KW-0863">Zinc-finger</keyword>
<gene>
    <name evidence="31" type="primary">RNF213</name>
</gene>
<feature type="compositionally biased region" description="Polar residues" evidence="28">
    <location>
        <begin position="186"/>
        <end position="201"/>
    </location>
</feature>
<evidence type="ECO:0000256" key="11">
    <source>
        <dbReference type="ARBA" id="ARBA00022723"/>
    </source>
</evidence>
<evidence type="ECO:0000256" key="27">
    <source>
        <dbReference type="PROSITE-ProRule" id="PRU00175"/>
    </source>
</evidence>
<evidence type="ECO:0000313" key="30">
    <source>
        <dbReference type="Proteomes" id="UP000515131"/>
    </source>
</evidence>
<dbReference type="GO" id="GO:0005730">
    <property type="term" value="C:nucleolus"/>
    <property type="evidence" value="ECO:0007669"/>
    <property type="project" value="TreeGrafter"/>
</dbReference>
<evidence type="ECO:0000256" key="13">
    <source>
        <dbReference type="ARBA" id="ARBA00022771"/>
    </source>
</evidence>
<evidence type="ECO:0000256" key="7">
    <source>
        <dbReference type="ARBA" id="ARBA00022490"/>
    </source>
</evidence>
<dbReference type="SMART" id="SM00382">
    <property type="entry name" value="AAA"/>
    <property type="match status" value="2"/>
</dbReference>
<evidence type="ECO:0000256" key="17">
    <source>
        <dbReference type="ARBA" id="ARBA00022840"/>
    </source>
</evidence>
<evidence type="ECO:0000256" key="4">
    <source>
        <dbReference type="ARBA" id="ARBA00004906"/>
    </source>
</evidence>
<evidence type="ECO:0000256" key="24">
    <source>
        <dbReference type="ARBA" id="ARBA00079225"/>
    </source>
</evidence>
<dbReference type="RefSeq" id="XP_025783437.1">
    <property type="nucleotide sequence ID" value="XM_025927652.1"/>
</dbReference>
<keyword evidence="19" id="KW-0443">Lipid metabolism</keyword>
<dbReference type="SUPFAM" id="SSF57850">
    <property type="entry name" value="RING/U-box"/>
    <property type="match status" value="1"/>
</dbReference>
<dbReference type="KEGG" id="pcoo:112864614"/>
<keyword evidence="16" id="KW-0862">Zinc</keyword>
<feature type="domain" description="RING-type" evidence="29">
    <location>
        <begin position="3735"/>
        <end position="3773"/>
    </location>
</feature>
<dbReference type="GO" id="GO:0006511">
    <property type="term" value="P:ubiquitin-dependent protein catabolic process"/>
    <property type="evidence" value="ECO:0007669"/>
    <property type="project" value="TreeGrafter"/>
</dbReference>
<comment type="catalytic activity">
    <reaction evidence="1">
        <text>S-ubiquitinyl-[E2 ubiquitin-conjugating enzyme]-L-cysteine + [acceptor protein]-L-lysine = [E2 ubiquitin-conjugating enzyme]-L-cysteine + N(6)-ubiquitinyl-[acceptor protein]-L-lysine.</text>
        <dbReference type="EC" id="2.3.2.27"/>
    </reaction>
</comment>
<feature type="compositionally biased region" description="Polar residues" evidence="28">
    <location>
        <begin position="3251"/>
        <end position="3264"/>
    </location>
</feature>
<dbReference type="GO" id="GO:0008270">
    <property type="term" value="F:zinc ion binding"/>
    <property type="evidence" value="ECO:0007669"/>
    <property type="project" value="UniProtKB-KW"/>
</dbReference>
<dbReference type="GO" id="GO:0002376">
    <property type="term" value="P:immune system process"/>
    <property type="evidence" value="ECO:0007669"/>
    <property type="project" value="UniProtKB-KW"/>
</dbReference>
<evidence type="ECO:0000256" key="19">
    <source>
        <dbReference type="ARBA" id="ARBA00023098"/>
    </source>
</evidence>
<reference evidence="31" key="1">
    <citation type="submission" date="2025-08" db="UniProtKB">
        <authorList>
            <consortium name="RefSeq"/>
        </authorList>
    </citation>
    <scope>IDENTIFICATION</scope>
    <source>
        <tissue evidence="31">Blood</tissue>
    </source>
</reference>
<evidence type="ECO:0000256" key="22">
    <source>
        <dbReference type="ARBA" id="ARBA00064239"/>
    </source>
</evidence>
<dbReference type="GO" id="GO:0120323">
    <property type="term" value="P:lipid ubiquitination"/>
    <property type="evidence" value="ECO:0007669"/>
    <property type="project" value="UniProtKB-ARBA"/>
</dbReference>
<comment type="subcellular location">
    <subcellularLocation>
        <location evidence="3">Cytoplasm</location>
        <location evidence="3">Cytosol</location>
    </subcellularLocation>
    <subcellularLocation>
        <location evidence="2">Lipid droplet</location>
    </subcellularLocation>
</comment>
<dbReference type="Proteomes" id="UP000515131">
    <property type="component" value="Unplaced"/>
</dbReference>
<dbReference type="InterPro" id="IPR017907">
    <property type="entry name" value="Znf_RING_CS"/>
</dbReference>
<keyword evidence="12" id="KW-0547">Nucleotide-binding</keyword>
<evidence type="ECO:0000256" key="26">
    <source>
        <dbReference type="ARBA" id="ARBA00080635"/>
    </source>
</evidence>
<comment type="similarity">
    <text evidence="5">Belongs to the AAA ATPase family.</text>
</comment>
<dbReference type="SUPFAM" id="SSF52540">
    <property type="entry name" value="P-loop containing nucleoside triphosphate hydrolases"/>
    <property type="match status" value="2"/>
</dbReference>
<evidence type="ECO:0000259" key="29">
    <source>
        <dbReference type="PROSITE" id="PS50089"/>
    </source>
</evidence>
<organism evidence="30 31">
    <name type="scientific">Puma concolor</name>
    <name type="common">Mountain lion</name>
    <name type="synonym">Felis concolor</name>
    <dbReference type="NCBI Taxonomy" id="9696"/>
    <lineage>
        <taxon>Eukaryota</taxon>
        <taxon>Metazoa</taxon>
        <taxon>Chordata</taxon>
        <taxon>Craniata</taxon>
        <taxon>Vertebrata</taxon>
        <taxon>Euteleostomi</taxon>
        <taxon>Mammalia</taxon>
        <taxon>Eutheria</taxon>
        <taxon>Laurasiatheria</taxon>
        <taxon>Carnivora</taxon>
        <taxon>Feliformia</taxon>
        <taxon>Felidae</taxon>
        <taxon>Felinae</taxon>
        <taxon>Puma</taxon>
    </lineage>
</organism>